<keyword evidence="2" id="KW-1185">Reference proteome</keyword>
<name>A0A558AMR4_9PSEU</name>
<organism evidence="1 2">
    <name type="scientific">Amycolatopsis acidiphila</name>
    <dbReference type="NCBI Taxonomy" id="715473"/>
    <lineage>
        <taxon>Bacteria</taxon>
        <taxon>Bacillati</taxon>
        <taxon>Actinomycetota</taxon>
        <taxon>Actinomycetes</taxon>
        <taxon>Pseudonocardiales</taxon>
        <taxon>Pseudonocardiaceae</taxon>
        <taxon>Amycolatopsis</taxon>
    </lineage>
</organism>
<dbReference type="RefSeq" id="WP_144632559.1">
    <property type="nucleotide sequence ID" value="NZ_BNAX01000003.1"/>
</dbReference>
<proteinExistence type="predicted"/>
<accession>A0A558AMR4</accession>
<gene>
    <name evidence="1" type="ORF">FNH06_01700</name>
</gene>
<sequence length="80" mass="8550">MAETKPALVLHLATGGEPLVFALPGEGAEELASKLPLLLEHGSTESVQTKDESRISVNFAHVAVAYIDDLQRKGKVFGLH</sequence>
<dbReference type="AlphaFoldDB" id="A0A558AMR4"/>
<comment type="caution">
    <text evidence="1">The sequence shown here is derived from an EMBL/GenBank/DDBJ whole genome shotgun (WGS) entry which is preliminary data.</text>
</comment>
<reference evidence="1 2" key="1">
    <citation type="submission" date="2019-07" db="EMBL/GenBank/DDBJ databases">
        <title>New species of Amycolatopsis and Streptomyces.</title>
        <authorList>
            <person name="Duangmal K."/>
            <person name="Teo W.F.A."/>
            <person name="Lipun K."/>
        </authorList>
    </citation>
    <scope>NUCLEOTIDE SEQUENCE [LARGE SCALE GENOMIC DNA]</scope>
    <source>
        <strain evidence="1 2">JCM 30562</strain>
    </source>
</reference>
<dbReference type="OrthoDB" id="3697269at2"/>
<protein>
    <submittedName>
        <fullName evidence="1">Uncharacterized protein</fullName>
    </submittedName>
</protein>
<evidence type="ECO:0000313" key="1">
    <source>
        <dbReference type="EMBL" id="TVT25552.1"/>
    </source>
</evidence>
<evidence type="ECO:0000313" key="2">
    <source>
        <dbReference type="Proteomes" id="UP000318578"/>
    </source>
</evidence>
<dbReference type="EMBL" id="VJZA01000002">
    <property type="protein sequence ID" value="TVT25552.1"/>
    <property type="molecule type" value="Genomic_DNA"/>
</dbReference>
<dbReference type="Proteomes" id="UP000318578">
    <property type="component" value="Unassembled WGS sequence"/>
</dbReference>